<reference evidence="2" key="1">
    <citation type="submission" date="2024-04" db="EMBL/GenBank/DDBJ databases">
        <authorList>
            <consortium name="Molecular Ecology Group"/>
        </authorList>
    </citation>
    <scope>NUCLEOTIDE SEQUENCE</scope>
</reference>
<gene>
    <name evidence="2" type="ORF">LPLAT_LOCUS8828</name>
</gene>
<keyword evidence="3" id="KW-1185">Reference proteome</keyword>
<feature type="compositionally biased region" description="Polar residues" evidence="1">
    <location>
        <begin position="39"/>
        <end position="54"/>
    </location>
</feature>
<dbReference type="EMBL" id="OZ034827">
    <property type="protein sequence ID" value="CAL1683012.1"/>
    <property type="molecule type" value="Genomic_DNA"/>
</dbReference>
<organism evidence="2 3">
    <name type="scientific">Lasius platythorax</name>
    <dbReference type="NCBI Taxonomy" id="488582"/>
    <lineage>
        <taxon>Eukaryota</taxon>
        <taxon>Metazoa</taxon>
        <taxon>Ecdysozoa</taxon>
        <taxon>Arthropoda</taxon>
        <taxon>Hexapoda</taxon>
        <taxon>Insecta</taxon>
        <taxon>Pterygota</taxon>
        <taxon>Neoptera</taxon>
        <taxon>Endopterygota</taxon>
        <taxon>Hymenoptera</taxon>
        <taxon>Apocrita</taxon>
        <taxon>Aculeata</taxon>
        <taxon>Formicoidea</taxon>
        <taxon>Formicidae</taxon>
        <taxon>Formicinae</taxon>
        <taxon>Lasius</taxon>
        <taxon>Lasius</taxon>
    </lineage>
</organism>
<dbReference type="Proteomes" id="UP001497644">
    <property type="component" value="Chromosome 4"/>
</dbReference>
<proteinExistence type="predicted"/>
<feature type="region of interest" description="Disordered" evidence="1">
    <location>
        <begin position="39"/>
        <end position="62"/>
    </location>
</feature>
<evidence type="ECO:0000313" key="3">
    <source>
        <dbReference type="Proteomes" id="UP001497644"/>
    </source>
</evidence>
<name>A0AAV2NRZ7_9HYME</name>
<protein>
    <submittedName>
        <fullName evidence="2">Uncharacterized protein</fullName>
    </submittedName>
</protein>
<sequence>MQINSSVPFCTCNRVDSGPRRILRRDHSSLRRCYRRNWSGSAETRSGTGPQESNIPLDDSGSPPRAVFLVSVATNTSRHFSLIEDTPPVEKSDLVDLMR</sequence>
<evidence type="ECO:0000313" key="2">
    <source>
        <dbReference type="EMBL" id="CAL1683012.1"/>
    </source>
</evidence>
<evidence type="ECO:0000256" key="1">
    <source>
        <dbReference type="SAM" id="MobiDB-lite"/>
    </source>
</evidence>
<dbReference type="AlphaFoldDB" id="A0AAV2NRZ7"/>
<accession>A0AAV2NRZ7</accession>